<evidence type="ECO:0000313" key="3">
    <source>
        <dbReference type="Proteomes" id="UP001305414"/>
    </source>
</evidence>
<sequence>MRFRLARILFFTNGLVVSAKGIKNASAKSQDQERPFWTKASGEWPLPSICLYPTWSSLSSARALQDAHTDRAKRDR</sequence>
<keyword evidence="3" id="KW-1185">Reference proteome</keyword>
<organism evidence="2 3">
    <name type="scientific">Xylaria bambusicola</name>
    <dbReference type="NCBI Taxonomy" id="326684"/>
    <lineage>
        <taxon>Eukaryota</taxon>
        <taxon>Fungi</taxon>
        <taxon>Dikarya</taxon>
        <taxon>Ascomycota</taxon>
        <taxon>Pezizomycotina</taxon>
        <taxon>Sordariomycetes</taxon>
        <taxon>Xylariomycetidae</taxon>
        <taxon>Xylariales</taxon>
        <taxon>Xylariaceae</taxon>
        <taxon>Xylaria</taxon>
    </lineage>
</organism>
<feature type="signal peptide" evidence="1">
    <location>
        <begin position="1"/>
        <end position="21"/>
    </location>
</feature>
<dbReference type="EMBL" id="JAWHQM010000089">
    <property type="protein sequence ID" value="KAK5637035.1"/>
    <property type="molecule type" value="Genomic_DNA"/>
</dbReference>
<comment type="caution">
    <text evidence="2">The sequence shown here is derived from an EMBL/GenBank/DDBJ whole genome shotgun (WGS) entry which is preliminary data.</text>
</comment>
<keyword evidence="1" id="KW-0732">Signal</keyword>
<feature type="chain" id="PRO_5043042176" description="Secreted protein" evidence="1">
    <location>
        <begin position="22"/>
        <end position="76"/>
    </location>
</feature>
<reference evidence="2 3" key="1">
    <citation type="submission" date="2023-10" db="EMBL/GenBank/DDBJ databases">
        <title>Draft genome sequence of Xylaria bambusicola isolate GMP-LS, the root and basal stem rot pathogen of sugarcane in Indonesia.</title>
        <authorList>
            <person name="Selvaraj P."/>
            <person name="Muralishankar V."/>
            <person name="Muruganantham S."/>
            <person name="Sp S."/>
            <person name="Haryani S."/>
            <person name="Lau K.J.X."/>
            <person name="Naqvi N.I."/>
        </authorList>
    </citation>
    <scope>NUCLEOTIDE SEQUENCE [LARGE SCALE GENOMIC DNA]</scope>
    <source>
        <strain evidence="2">GMP-LS</strain>
    </source>
</reference>
<proteinExistence type="predicted"/>
<protein>
    <recommendedName>
        <fullName evidence="4">Secreted protein</fullName>
    </recommendedName>
</protein>
<gene>
    <name evidence="2" type="ORF">RRF57_012747</name>
</gene>
<dbReference type="Proteomes" id="UP001305414">
    <property type="component" value="Unassembled WGS sequence"/>
</dbReference>
<evidence type="ECO:0000256" key="1">
    <source>
        <dbReference type="SAM" id="SignalP"/>
    </source>
</evidence>
<dbReference type="AlphaFoldDB" id="A0AAN7UQ93"/>
<evidence type="ECO:0008006" key="4">
    <source>
        <dbReference type="Google" id="ProtNLM"/>
    </source>
</evidence>
<accession>A0AAN7UQ93</accession>
<name>A0AAN7UQ93_9PEZI</name>
<evidence type="ECO:0000313" key="2">
    <source>
        <dbReference type="EMBL" id="KAK5637035.1"/>
    </source>
</evidence>